<dbReference type="Proteomes" id="UP000245591">
    <property type="component" value="Unassembled WGS sequence"/>
</dbReference>
<dbReference type="AlphaFoldDB" id="A0A2U1J927"/>
<sequence length="194" mass="22444">MSFFDFINSNSSTTQDCNVKVEKTNSVLTPISSPYFQPFKFEKADAFKNYQRKHTLELHKKSENENKNKSNGNFYTFATTSNFFEKTEYLESKGYMEAQHIKPPKPTKRLRFAIESPSNTKPRVSFKTNHSDKNPTTKHSPRIETSKNDIESEISFFESKLSTKSENSMEDNTTENQNVNIKVDKVSKEIVRGK</sequence>
<evidence type="ECO:0000313" key="2">
    <source>
        <dbReference type="EMBL" id="PWA01478.1"/>
    </source>
</evidence>
<dbReference type="EMBL" id="MBFU01000168">
    <property type="protein sequence ID" value="PWA01478.1"/>
    <property type="molecule type" value="Genomic_DNA"/>
</dbReference>
<gene>
    <name evidence="2" type="ORF">BB558_002423</name>
</gene>
<feature type="compositionally biased region" description="Basic and acidic residues" evidence="1">
    <location>
        <begin position="129"/>
        <end position="149"/>
    </location>
</feature>
<evidence type="ECO:0000313" key="3">
    <source>
        <dbReference type="Proteomes" id="UP000245591"/>
    </source>
</evidence>
<comment type="caution">
    <text evidence="2">The sequence shown here is derived from an EMBL/GenBank/DDBJ whole genome shotgun (WGS) entry which is preliminary data.</text>
</comment>
<proteinExistence type="predicted"/>
<organism evidence="2 3">
    <name type="scientific">Smittium angustum</name>
    <dbReference type="NCBI Taxonomy" id="133377"/>
    <lineage>
        <taxon>Eukaryota</taxon>
        <taxon>Fungi</taxon>
        <taxon>Fungi incertae sedis</taxon>
        <taxon>Zoopagomycota</taxon>
        <taxon>Kickxellomycotina</taxon>
        <taxon>Harpellomycetes</taxon>
        <taxon>Harpellales</taxon>
        <taxon>Legeriomycetaceae</taxon>
        <taxon>Smittium</taxon>
    </lineage>
</organism>
<protein>
    <submittedName>
        <fullName evidence="2">Uncharacterized protein</fullName>
    </submittedName>
</protein>
<feature type="compositionally biased region" description="Polar residues" evidence="1">
    <location>
        <begin position="119"/>
        <end position="128"/>
    </location>
</feature>
<accession>A0A2U1J927</accession>
<reference evidence="2 3" key="1">
    <citation type="journal article" date="2018" name="MBio">
        <title>Comparative Genomics Reveals the Core Gene Toolbox for the Fungus-Insect Symbiosis.</title>
        <authorList>
            <person name="Wang Y."/>
            <person name="Stata M."/>
            <person name="Wang W."/>
            <person name="Stajich J.E."/>
            <person name="White M.M."/>
            <person name="Moncalvo J.M."/>
        </authorList>
    </citation>
    <scope>NUCLEOTIDE SEQUENCE [LARGE SCALE GENOMIC DNA]</scope>
    <source>
        <strain evidence="2 3">AUS-126-30</strain>
    </source>
</reference>
<evidence type="ECO:0000256" key="1">
    <source>
        <dbReference type="SAM" id="MobiDB-lite"/>
    </source>
</evidence>
<keyword evidence="3" id="KW-1185">Reference proteome</keyword>
<feature type="region of interest" description="Disordered" evidence="1">
    <location>
        <begin position="119"/>
        <end position="149"/>
    </location>
</feature>
<name>A0A2U1J927_SMIAN</name>